<evidence type="ECO:0000313" key="3">
    <source>
        <dbReference type="Proteomes" id="UP000783863"/>
    </source>
</evidence>
<comment type="caution">
    <text evidence="2">The sequence shown here is derived from an EMBL/GenBank/DDBJ whole genome shotgun (WGS) entry which is preliminary data.</text>
</comment>
<evidence type="ECO:0000259" key="1">
    <source>
        <dbReference type="Pfam" id="PF12695"/>
    </source>
</evidence>
<gene>
    <name evidence="2" type="ORF">EGD98_09090</name>
</gene>
<proteinExistence type="predicted"/>
<dbReference type="GO" id="GO:0016787">
    <property type="term" value="F:hydrolase activity"/>
    <property type="evidence" value="ECO:0007669"/>
    <property type="project" value="UniProtKB-KW"/>
</dbReference>
<name>A0A8J8C7Y0_9EURY</name>
<organism evidence="2 3">
    <name type="scientific">Haloarcula salinisoli</name>
    <dbReference type="NCBI Taxonomy" id="2487746"/>
    <lineage>
        <taxon>Archaea</taxon>
        <taxon>Methanobacteriati</taxon>
        <taxon>Methanobacteriota</taxon>
        <taxon>Stenosarchaea group</taxon>
        <taxon>Halobacteria</taxon>
        <taxon>Halobacteriales</taxon>
        <taxon>Haloarculaceae</taxon>
        <taxon>Haloarcula</taxon>
    </lineage>
</organism>
<dbReference type="SUPFAM" id="SSF53474">
    <property type="entry name" value="alpha/beta-Hydrolases"/>
    <property type="match status" value="1"/>
</dbReference>
<dbReference type="AlphaFoldDB" id="A0A8J8C7Y0"/>
<dbReference type="EMBL" id="RKLQ01000002">
    <property type="protein sequence ID" value="MBX0303821.1"/>
    <property type="molecule type" value="Genomic_DNA"/>
</dbReference>
<dbReference type="InterPro" id="IPR029059">
    <property type="entry name" value="AB_hydrolase_5"/>
</dbReference>
<accession>A0A8J8C7Y0</accession>
<sequence>MTVTEQGGTYTLEPSGRESTVGLVFYPGARVHPDAYVASLAPLASEANVTVVVPKLRLNLAVLEQGAASGYVTGSRVENWYVGGHSLGGAMACRYAAQNPEAVEGVVLYASYCDRDISETGLAALSVTGSADTVLDSDSYEENRENLPADTTVRTLPLNHTQFGSYRGQRGDEPSNLSYATAHDRLANVTVAWVRSQGDT</sequence>
<evidence type="ECO:0000313" key="2">
    <source>
        <dbReference type="EMBL" id="MBX0303821.1"/>
    </source>
</evidence>
<feature type="domain" description="Alpha/beta hydrolase fold-5" evidence="1">
    <location>
        <begin position="22"/>
        <end position="179"/>
    </location>
</feature>
<dbReference type="Gene3D" id="3.40.50.1820">
    <property type="entry name" value="alpha/beta hydrolase"/>
    <property type="match status" value="1"/>
</dbReference>
<protein>
    <submittedName>
        <fullName evidence="2">Alpha/beta hydrolase</fullName>
    </submittedName>
</protein>
<dbReference type="Proteomes" id="UP000783863">
    <property type="component" value="Unassembled WGS sequence"/>
</dbReference>
<keyword evidence="2" id="KW-0378">Hydrolase</keyword>
<reference evidence="2" key="1">
    <citation type="submission" date="2021-06" db="EMBL/GenBank/DDBJ databases">
        <title>Halomicroarcula sp. F24A a new haloarchaeum isolated from saline soil.</title>
        <authorList>
            <person name="Duran-Viseras A."/>
            <person name="Sanchez-Porro C."/>
            <person name="Ventosa A."/>
        </authorList>
    </citation>
    <scope>NUCLEOTIDE SEQUENCE</scope>
    <source>
        <strain evidence="2">F24A</strain>
    </source>
</reference>
<dbReference type="Pfam" id="PF12695">
    <property type="entry name" value="Abhydrolase_5"/>
    <property type="match status" value="1"/>
</dbReference>
<keyword evidence="3" id="KW-1185">Reference proteome</keyword>
<dbReference type="InterPro" id="IPR029058">
    <property type="entry name" value="AB_hydrolase_fold"/>
</dbReference>